<sequence length="464" mass="50505">MCAHLCHPCHLAFLDCTRPSHLSPVICINLPAQGCHPCHPAFTTMFVSSTSASPPGIHNNVCVTNATNVKQHSHKPARFVVTQHSHMCTQFVRSVTWHPHKPARNVVTPVTHHAKVFIEGKGWMRARHAGPEVEQHLDGFKTASPTVMVDSSTNTWCGGQSSVILTYSEAQVEEMIAKGQIMDIGSGGFGYTYKSSTFAGEIVMKRFKHNPQHTAIQQAIAMNLSIGMQLLSCNLLPLRGVVRGNVMDTVGLVWDFMPGGTLGDMLSAKDASLSEMLGYVADAALGCHSLHRAGFVHRDVKPDNILIDNSGGEAGHARLADYDLAIFANMDSGQVGTPGFRPPEGNTSGSKHTKAFDFYSFGVTLMSVLFRTKKPDEWVYKLHSKSSNPVAVILTLTSGIRAAHPNGLPPSASIENLLGLATSATRSEQTARLMPPGMKREDIQRECNLGHFADVIRREIDTRR</sequence>
<dbReference type="AlphaFoldDB" id="D8UK05"/>
<dbReference type="OrthoDB" id="4062651at2759"/>
<dbReference type="InterPro" id="IPR017441">
    <property type="entry name" value="Protein_kinase_ATP_BS"/>
</dbReference>
<accession>D8UK05</accession>
<feature type="domain" description="Protein kinase" evidence="7">
    <location>
        <begin position="178"/>
        <end position="464"/>
    </location>
</feature>
<dbReference type="GO" id="GO:0005886">
    <property type="term" value="C:plasma membrane"/>
    <property type="evidence" value="ECO:0007669"/>
    <property type="project" value="TreeGrafter"/>
</dbReference>
<reference evidence="8 9" key="1">
    <citation type="journal article" date="2010" name="Science">
        <title>Genomic analysis of organismal complexity in the multicellular green alga Volvox carteri.</title>
        <authorList>
            <person name="Prochnik S.E."/>
            <person name="Umen J."/>
            <person name="Nedelcu A.M."/>
            <person name="Hallmann A."/>
            <person name="Miller S.M."/>
            <person name="Nishii I."/>
            <person name="Ferris P."/>
            <person name="Kuo A."/>
            <person name="Mitros T."/>
            <person name="Fritz-Laylin L.K."/>
            <person name="Hellsten U."/>
            <person name="Chapman J."/>
            <person name="Simakov O."/>
            <person name="Rensing S.A."/>
            <person name="Terry A."/>
            <person name="Pangilinan J."/>
            <person name="Kapitonov V."/>
            <person name="Jurka J."/>
            <person name="Salamov A."/>
            <person name="Shapiro H."/>
            <person name="Schmutz J."/>
            <person name="Grimwood J."/>
            <person name="Lindquist E."/>
            <person name="Lucas S."/>
            <person name="Grigoriev I.V."/>
            <person name="Schmitt R."/>
            <person name="Kirk D."/>
            <person name="Rokhsar D.S."/>
        </authorList>
    </citation>
    <scope>NUCLEOTIDE SEQUENCE [LARGE SCALE GENOMIC DNA]</scope>
    <source>
        <strain evidence="9">f. Nagariensis / Eve</strain>
    </source>
</reference>
<evidence type="ECO:0000256" key="4">
    <source>
        <dbReference type="ARBA" id="ARBA00022840"/>
    </source>
</evidence>
<feature type="binding site" evidence="5">
    <location>
        <position position="205"/>
    </location>
    <ligand>
        <name>ATP</name>
        <dbReference type="ChEBI" id="CHEBI:30616"/>
    </ligand>
</feature>
<organism evidence="9">
    <name type="scientific">Volvox carteri f. nagariensis</name>
    <dbReference type="NCBI Taxonomy" id="3068"/>
    <lineage>
        <taxon>Eukaryota</taxon>
        <taxon>Viridiplantae</taxon>
        <taxon>Chlorophyta</taxon>
        <taxon>core chlorophytes</taxon>
        <taxon>Chlorophyceae</taxon>
        <taxon>CS clade</taxon>
        <taxon>Chlamydomonadales</taxon>
        <taxon>Volvocaceae</taxon>
        <taxon>Volvox</taxon>
    </lineage>
</organism>
<dbReference type="CDD" id="cd00180">
    <property type="entry name" value="PKc"/>
    <property type="match status" value="1"/>
</dbReference>
<dbReference type="InterPro" id="IPR008271">
    <property type="entry name" value="Ser/Thr_kinase_AS"/>
</dbReference>
<protein>
    <recommendedName>
        <fullName evidence="7">Protein kinase domain-containing protein</fullName>
    </recommendedName>
</protein>
<dbReference type="InterPro" id="IPR000719">
    <property type="entry name" value="Prot_kinase_dom"/>
</dbReference>
<dbReference type="Gene3D" id="1.10.510.10">
    <property type="entry name" value="Transferase(Phosphotransferase) domain 1"/>
    <property type="match status" value="1"/>
</dbReference>
<evidence type="ECO:0000256" key="5">
    <source>
        <dbReference type="PROSITE-ProRule" id="PRU10141"/>
    </source>
</evidence>
<evidence type="ECO:0000256" key="1">
    <source>
        <dbReference type="ARBA" id="ARBA00022679"/>
    </source>
</evidence>
<evidence type="ECO:0000259" key="7">
    <source>
        <dbReference type="PROSITE" id="PS50011"/>
    </source>
</evidence>
<dbReference type="PROSITE" id="PS50011">
    <property type="entry name" value="PROTEIN_KINASE_DOM"/>
    <property type="match status" value="1"/>
</dbReference>
<evidence type="ECO:0000313" key="9">
    <source>
        <dbReference type="Proteomes" id="UP000001058"/>
    </source>
</evidence>
<dbReference type="PROSITE" id="PS00107">
    <property type="entry name" value="PROTEIN_KINASE_ATP"/>
    <property type="match status" value="1"/>
</dbReference>
<dbReference type="KEGG" id="vcn:VOLCADRAFT_108406"/>
<dbReference type="Proteomes" id="UP000001058">
    <property type="component" value="Unassembled WGS sequence"/>
</dbReference>
<comment type="similarity">
    <text evidence="6">Belongs to the protein kinase superfamily.</text>
</comment>
<dbReference type="PROSITE" id="PS00108">
    <property type="entry name" value="PROTEIN_KINASE_ST"/>
    <property type="match status" value="1"/>
</dbReference>
<dbReference type="SMART" id="SM00220">
    <property type="entry name" value="S_TKc"/>
    <property type="match status" value="1"/>
</dbReference>
<dbReference type="Pfam" id="PF00069">
    <property type="entry name" value="Pkinase"/>
    <property type="match status" value="1"/>
</dbReference>
<dbReference type="PANTHER" id="PTHR27001:SF931">
    <property type="entry name" value="OS11G0664100 PROTEIN"/>
    <property type="match status" value="1"/>
</dbReference>
<dbReference type="EMBL" id="GL378435">
    <property type="protein sequence ID" value="EFJ39938.1"/>
    <property type="molecule type" value="Genomic_DNA"/>
</dbReference>
<dbReference type="InterPro" id="IPR011009">
    <property type="entry name" value="Kinase-like_dom_sf"/>
</dbReference>
<dbReference type="GO" id="GO:0004674">
    <property type="term" value="F:protein serine/threonine kinase activity"/>
    <property type="evidence" value="ECO:0007669"/>
    <property type="project" value="UniProtKB-KW"/>
</dbReference>
<evidence type="ECO:0000256" key="2">
    <source>
        <dbReference type="ARBA" id="ARBA00022741"/>
    </source>
</evidence>
<evidence type="ECO:0000256" key="3">
    <source>
        <dbReference type="ARBA" id="ARBA00022777"/>
    </source>
</evidence>
<evidence type="ECO:0000313" key="8">
    <source>
        <dbReference type="EMBL" id="EFJ39938.1"/>
    </source>
</evidence>
<dbReference type="SUPFAM" id="SSF56112">
    <property type="entry name" value="Protein kinase-like (PK-like)"/>
    <property type="match status" value="1"/>
</dbReference>
<evidence type="ECO:0000256" key="6">
    <source>
        <dbReference type="RuleBase" id="RU000304"/>
    </source>
</evidence>
<keyword evidence="4 5" id="KW-0067">ATP-binding</keyword>
<dbReference type="RefSeq" id="XP_002958990.1">
    <property type="nucleotide sequence ID" value="XM_002958944.1"/>
</dbReference>
<dbReference type="InParanoid" id="D8UK05"/>
<keyword evidence="1" id="KW-0808">Transferase</keyword>
<dbReference type="GeneID" id="9625744"/>
<gene>
    <name evidence="8" type="ORF">VOLCADRAFT_108406</name>
</gene>
<proteinExistence type="inferred from homology"/>
<dbReference type="GO" id="GO:0005524">
    <property type="term" value="F:ATP binding"/>
    <property type="evidence" value="ECO:0007669"/>
    <property type="project" value="UniProtKB-UniRule"/>
</dbReference>
<keyword evidence="3" id="KW-0418">Kinase</keyword>
<name>D8UK05_VOLCA</name>
<keyword evidence="2 5" id="KW-0547">Nucleotide-binding</keyword>
<dbReference type="PANTHER" id="PTHR27001">
    <property type="entry name" value="OS01G0253100 PROTEIN"/>
    <property type="match status" value="1"/>
</dbReference>
<keyword evidence="6" id="KW-0723">Serine/threonine-protein kinase</keyword>
<keyword evidence="9" id="KW-1185">Reference proteome</keyword>